<evidence type="ECO:0000256" key="1">
    <source>
        <dbReference type="SAM" id="Phobius"/>
    </source>
</evidence>
<reference evidence="2" key="1">
    <citation type="submission" date="2006-10" db="EMBL/GenBank/DDBJ databases">
        <authorList>
            <person name="Amadeo P."/>
            <person name="Zhao Q."/>
            <person name="Wortman J."/>
            <person name="Fraser-Liggett C."/>
            <person name="Carlton J."/>
        </authorList>
    </citation>
    <scope>NUCLEOTIDE SEQUENCE</scope>
    <source>
        <strain evidence="2">G3</strain>
    </source>
</reference>
<dbReference type="InParanoid" id="A2FQM6"/>
<feature type="transmembrane region" description="Helical" evidence="1">
    <location>
        <begin position="145"/>
        <end position="168"/>
    </location>
</feature>
<dbReference type="InterPro" id="IPR039765">
    <property type="entry name" value="Yip5/YIPF1/YIPF2"/>
</dbReference>
<feature type="transmembrane region" description="Helical" evidence="1">
    <location>
        <begin position="79"/>
        <end position="100"/>
    </location>
</feature>
<dbReference type="GO" id="GO:0016192">
    <property type="term" value="P:vesicle-mediated transport"/>
    <property type="evidence" value="ECO:0007669"/>
    <property type="project" value="InterPro"/>
</dbReference>
<feature type="transmembrane region" description="Helical" evidence="1">
    <location>
        <begin position="207"/>
        <end position="229"/>
    </location>
</feature>
<dbReference type="VEuPathDB" id="TrichDB:TVAGG3_0901610"/>
<keyword evidence="3" id="KW-1185">Reference proteome</keyword>
<dbReference type="KEGG" id="tva:4750515"/>
<dbReference type="AlphaFoldDB" id="A2FQM6"/>
<organism evidence="2 3">
    <name type="scientific">Trichomonas vaginalis (strain ATCC PRA-98 / G3)</name>
    <dbReference type="NCBI Taxonomy" id="412133"/>
    <lineage>
        <taxon>Eukaryota</taxon>
        <taxon>Metamonada</taxon>
        <taxon>Parabasalia</taxon>
        <taxon>Trichomonadida</taxon>
        <taxon>Trichomonadidae</taxon>
        <taxon>Trichomonas</taxon>
    </lineage>
</organism>
<dbReference type="eggNOG" id="KOG3114">
    <property type="taxonomic scope" value="Eukaryota"/>
</dbReference>
<dbReference type="Proteomes" id="UP000001542">
    <property type="component" value="Unassembled WGS sequence"/>
</dbReference>
<name>A2FQM6_TRIV3</name>
<dbReference type="FunCoup" id="A2FQM6">
    <property type="interactions" value="311"/>
</dbReference>
<proteinExistence type="predicted"/>
<keyword evidence="1" id="KW-0472">Membrane</keyword>
<dbReference type="RefSeq" id="XP_001305731.1">
    <property type="nucleotide sequence ID" value="XM_001305730.1"/>
</dbReference>
<dbReference type="VEuPathDB" id="TrichDB:TVAG_011530"/>
<dbReference type="GO" id="GO:0031267">
    <property type="term" value="F:small GTPase binding"/>
    <property type="evidence" value="ECO:0007669"/>
    <property type="project" value="InterPro"/>
</dbReference>
<keyword evidence="1" id="KW-1133">Transmembrane helix</keyword>
<accession>A2FQM6</accession>
<feature type="transmembrane region" description="Helical" evidence="1">
    <location>
        <begin position="175"/>
        <end position="195"/>
    </location>
</feature>
<dbReference type="PANTHER" id="PTHR12822:SF2">
    <property type="entry name" value="PROTEIN YIPF"/>
    <property type="match status" value="1"/>
</dbReference>
<dbReference type="PANTHER" id="PTHR12822">
    <property type="entry name" value="PROTEIN YIPF"/>
    <property type="match status" value="1"/>
</dbReference>
<gene>
    <name evidence="2" type="ORF">TVAG_011530</name>
</gene>
<dbReference type="STRING" id="5722.A2FQM6"/>
<keyword evidence="1" id="KW-0812">Transmembrane</keyword>
<evidence type="ECO:0000313" key="2">
    <source>
        <dbReference type="EMBL" id="EAX92801.1"/>
    </source>
</evidence>
<feature type="transmembrane region" description="Helical" evidence="1">
    <location>
        <begin position="112"/>
        <end position="133"/>
    </location>
</feature>
<dbReference type="OrthoDB" id="10256463at2759"/>
<dbReference type="EMBL" id="DS113946">
    <property type="protein sequence ID" value="EAX92801.1"/>
    <property type="molecule type" value="Genomic_DNA"/>
</dbReference>
<dbReference type="GO" id="GO:0005794">
    <property type="term" value="C:Golgi apparatus"/>
    <property type="evidence" value="ECO:0000318"/>
    <property type="project" value="GO_Central"/>
</dbReference>
<sequence>MAELNFSTAPTPDPPQAAFDQHLPLSSTIQQDFSRASYFSIDFYKKYFDVSTEEITKKVKMAVNPTDKKFLTNQNQPELYGSIWSTITSLFVSMIFGNLSSMMSGKYWEGNISSMITASFFCFFYIIISPILYKFLAKHDEFPSYIALVSLLGYSTLYFIPISFGRFLVGRKINILISIAGGAAMAYSIFVKLVAFYSDDTSKTKTMIANLAIAGITFLVLVFIQYLAFK</sequence>
<evidence type="ECO:0000313" key="3">
    <source>
        <dbReference type="Proteomes" id="UP000001542"/>
    </source>
</evidence>
<protein>
    <submittedName>
        <fullName evidence="2">Integral membrane Yip1 family protein, putative</fullName>
    </submittedName>
</protein>
<reference evidence="2" key="2">
    <citation type="journal article" date="2007" name="Science">
        <title>Draft genome sequence of the sexually transmitted pathogen Trichomonas vaginalis.</title>
        <authorList>
            <person name="Carlton J.M."/>
            <person name="Hirt R.P."/>
            <person name="Silva J.C."/>
            <person name="Delcher A.L."/>
            <person name="Schatz M."/>
            <person name="Zhao Q."/>
            <person name="Wortman J.R."/>
            <person name="Bidwell S.L."/>
            <person name="Alsmark U.C.M."/>
            <person name="Besteiro S."/>
            <person name="Sicheritz-Ponten T."/>
            <person name="Noel C.J."/>
            <person name="Dacks J.B."/>
            <person name="Foster P.G."/>
            <person name="Simillion C."/>
            <person name="Van de Peer Y."/>
            <person name="Miranda-Saavedra D."/>
            <person name="Barton G.J."/>
            <person name="Westrop G.D."/>
            <person name="Mueller S."/>
            <person name="Dessi D."/>
            <person name="Fiori P.L."/>
            <person name="Ren Q."/>
            <person name="Paulsen I."/>
            <person name="Zhang H."/>
            <person name="Bastida-Corcuera F.D."/>
            <person name="Simoes-Barbosa A."/>
            <person name="Brown M.T."/>
            <person name="Hayes R.D."/>
            <person name="Mukherjee M."/>
            <person name="Okumura C.Y."/>
            <person name="Schneider R."/>
            <person name="Smith A.J."/>
            <person name="Vanacova S."/>
            <person name="Villalvazo M."/>
            <person name="Haas B.J."/>
            <person name="Pertea M."/>
            <person name="Feldblyum T.V."/>
            <person name="Utterback T.R."/>
            <person name="Shu C.L."/>
            <person name="Osoegawa K."/>
            <person name="de Jong P.J."/>
            <person name="Hrdy I."/>
            <person name="Horvathova L."/>
            <person name="Zubacova Z."/>
            <person name="Dolezal P."/>
            <person name="Malik S.B."/>
            <person name="Logsdon J.M. Jr."/>
            <person name="Henze K."/>
            <person name="Gupta A."/>
            <person name="Wang C.C."/>
            <person name="Dunne R.L."/>
            <person name="Upcroft J.A."/>
            <person name="Upcroft P."/>
            <person name="White O."/>
            <person name="Salzberg S.L."/>
            <person name="Tang P."/>
            <person name="Chiu C.-H."/>
            <person name="Lee Y.-S."/>
            <person name="Embley T.M."/>
            <person name="Coombs G.H."/>
            <person name="Mottram J.C."/>
            <person name="Tachezy J."/>
            <person name="Fraser-Liggett C.M."/>
            <person name="Johnson P.J."/>
        </authorList>
    </citation>
    <scope>NUCLEOTIDE SEQUENCE [LARGE SCALE GENOMIC DNA]</scope>
    <source>
        <strain evidence="2">G3</strain>
    </source>
</reference>